<comment type="caution">
    <text evidence="4">The sequence shown here is derived from an EMBL/GenBank/DDBJ whole genome shotgun (WGS) entry which is preliminary data.</text>
</comment>
<name>A0ABS7UXG4_9BACI</name>
<dbReference type="Proteomes" id="UP001165287">
    <property type="component" value="Unassembled WGS sequence"/>
</dbReference>
<dbReference type="EMBL" id="JAIQUM010000071">
    <property type="protein sequence ID" value="MBZ5752846.1"/>
    <property type="molecule type" value="Genomic_DNA"/>
</dbReference>
<organism evidence="4 5">
    <name type="scientific">Metabacillus rhizolycopersici</name>
    <dbReference type="NCBI Taxonomy" id="2875709"/>
    <lineage>
        <taxon>Bacteria</taxon>
        <taxon>Bacillati</taxon>
        <taxon>Bacillota</taxon>
        <taxon>Bacilli</taxon>
        <taxon>Bacillales</taxon>
        <taxon>Bacillaceae</taxon>
        <taxon>Metabacillus</taxon>
    </lineage>
</organism>
<evidence type="ECO:0000313" key="4">
    <source>
        <dbReference type="EMBL" id="MBZ5752846.1"/>
    </source>
</evidence>
<dbReference type="PRINTS" id="PR00420">
    <property type="entry name" value="RNGMNOXGNASE"/>
</dbReference>
<gene>
    <name evidence="4" type="ORF">K9V48_22035</name>
</gene>
<evidence type="ECO:0000256" key="1">
    <source>
        <dbReference type="ARBA" id="ARBA00023002"/>
    </source>
</evidence>
<reference evidence="4" key="1">
    <citation type="submission" date="2024-05" db="EMBL/GenBank/DDBJ databases">
        <title>Metabacillus sp. nov., isolated from the rhizosphere soil of tomato plants.</title>
        <authorList>
            <person name="Ma R."/>
        </authorList>
    </citation>
    <scope>NUCLEOTIDE SEQUENCE</scope>
    <source>
        <strain evidence="4">DBTR6</strain>
    </source>
</reference>
<dbReference type="RefSeq" id="WP_224141291.1">
    <property type="nucleotide sequence ID" value="NZ_JAIQUM010000071.1"/>
</dbReference>
<evidence type="ECO:0000259" key="3">
    <source>
        <dbReference type="Pfam" id="PF01494"/>
    </source>
</evidence>
<feature type="domain" description="FAD-binding" evidence="3">
    <location>
        <begin position="7"/>
        <end position="353"/>
    </location>
</feature>
<keyword evidence="5" id="KW-1185">Reference proteome</keyword>
<dbReference type="InterPro" id="IPR002938">
    <property type="entry name" value="FAD-bd"/>
</dbReference>
<dbReference type="Gene3D" id="3.30.9.30">
    <property type="match status" value="1"/>
</dbReference>
<dbReference type="PANTHER" id="PTHR13789">
    <property type="entry name" value="MONOOXYGENASE"/>
    <property type="match status" value="1"/>
</dbReference>
<protein>
    <submittedName>
        <fullName evidence="4">Flavin-dependent oxidoreductase</fullName>
    </submittedName>
</protein>
<keyword evidence="2" id="KW-0503">Monooxygenase</keyword>
<dbReference type="SUPFAM" id="SSF51905">
    <property type="entry name" value="FAD/NAD(P)-binding domain"/>
    <property type="match status" value="1"/>
</dbReference>
<dbReference type="PANTHER" id="PTHR13789:SF268">
    <property type="entry name" value="5-METHYLPHENAZINE-1-CARBOXYLATE 1-MONOOXYGENASE"/>
    <property type="match status" value="1"/>
</dbReference>
<dbReference type="InterPro" id="IPR036188">
    <property type="entry name" value="FAD/NAD-bd_sf"/>
</dbReference>
<dbReference type="InterPro" id="IPR050493">
    <property type="entry name" value="FAD-dep_Monooxygenase_BioMet"/>
</dbReference>
<accession>A0ABS7UXG4</accession>
<dbReference type="Pfam" id="PF01494">
    <property type="entry name" value="FAD_binding_3"/>
    <property type="match status" value="1"/>
</dbReference>
<proteinExistence type="predicted"/>
<dbReference type="SUPFAM" id="SSF54373">
    <property type="entry name" value="FAD-linked reductases, C-terminal domain"/>
    <property type="match status" value="1"/>
</dbReference>
<dbReference type="NCBIfam" id="NF005720">
    <property type="entry name" value="PRK07538.1"/>
    <property type="match status" value="1"/>
</dbReference>
<evidence type="ECO:0000256" key="2">
    <source>
        <dbReference type="ARBA" id="ARBA00023033"/>
    </source>
</evidence>
<keyword evidence="1" id="KW-0560">Oxidoreductase</keyword>
<dbReference type="Gene3D" id="3.50.50.60">
    <property type="entry name" value="FAD/NAD(P)-binding domain"/>
    <property type="match status" value="1"/>
</dbReference>
<evidence type="ECO:0000313" key="5">
    <source>
        <dbReference type="Proteomes" id="UP001165287"/>
    </source>
</evidence>
<sequence length="423" mass="46928">MSTIKTAIVVGGGIGGLVTALKLHRVGVSVRVFESVENIRALGVGINLLPHAVKVLTELGLAEELEKIGLPTADLSYYNKYGQKIWQEPRGINAGYHWPQYSIHRGKLQMLLLKAVKEQIGEGAVITGHHLSSFQTLGDVLIAHFQNRKTGEALGTYHADIMIAADGIHSMVRKFYYPNEGMPKFSGRILWRGMTETAPFLTGKSMIMSGYQDQKFVAYPISPEAAKNGRSLVNWIAELTVGEDMPERADWNRKIDKAKFAPAFSDWDFGWLNVPKLIEETDAVYEFPMVDRDPLSQWSFGRVTLLGDAAHPMYPIGSNGASQAILDADALGRAILEQPNAKAALRAYEDERISPTTNIVLTNRQNGPESVMQIVEERAPNGFEQLHDVISRQELQDIANKYKQIAGFDRKSLNAKLEVVNNV</sequence>